<dbReference type="InterPro" id="IPR016181">
    <property type="entry name" value="Acyl_CoA_acyltransferase"/>
</dbReference>
<dbReference type="SUPFAM" id="SSF55729">
    <property type="entry name" value="Acyl-CoA N-acyltransferases (Nat)"/>
    <property type="match status" value="2"/>
</dbReference>
<dbReference type="GO" id="GO:0016747">
    <property type="term" value="F:acyltransferase activity, transferring groups other than amino-acyl groups"/>
    <property type="evidence" value="ECO:0007669"/>
    <property type="project" value="InterPro"/>
</dbReference>
<keyword evidence="5" id="KW-1185">Reference proteome</keyword>
<reference evidence="4 5" key="1">
    <citation type="submission" date="2017-01" db="EMBL/GenBank/DDBJ databases">
        <title>Genome Analysis of Deinococcus marmoris KOPRI26562.</title>
        <authorList>
            <person name="Kim J.H."/>
            <person name="Oh H.-M."/>
        </authorList>
    </citation>
    <scope>NUCLEOTIDE SEQUENCE [LARGE SCALE GENOMIC DNA]</scope>
    <source>
        <strain evidence="4 5">KOPRI26562</strain>
    </source>
</reference>
<keyword evidence="2" id="KW-0012">Acyltransferase</keyword>
<dbReference type="Gene3D" id="3.40.630.30">
    <property type="match status" value="1"/>
</dbReference>
<feature type="domain" description="N-acetyltransferase" evidence="3">
    <location>
        <begin position="1"/>
        <end position="132"/>
    </location>
</feature>
<gene>
    <name evidence="4" type="ORF">BOO71_0012307</name>
</gene>
<dbReference type="CDD" id="cd04301">
    <property type="entry name" value="NAT_SF"/>
    <property type="match status" value="1"/>
</dbReference>
<sequence>MAISNPVMGRQTTAGALLAEDHERAAAQQINCRWVAEAEGQVVGIAHLFFFAFNSPGFLSAQVMVAPEQRGRGVGRALWQTVQAEAGRLGASNLSTGVADTDEDSLAWAARRGFVQHLHRFVSSLDLIAFDESPFHVDSERAAAQGITFTDMAGVDETILDRYLNFVADRLTETPDLAGHPRWPLAQVREILRLDSDPRPDWLVLARGPGGEWLGLMAMVLVFGGQVAYNELTAVHPSARGRGLALPLKLEAIRRARAAGISTMRTNNHSRNAPMLAVNRRLGFVSLPGQFELHRRGV</sequence>
<dbReference type="Proteomes" id="UP000186607">
    <property type="component" value="Unassembled WGS sequence"/>
</dbReference>
<organism evidence="4 5">
    <name type="scientific">Deinococcus marmoris</name>
    <dbReference type="NCBI Taxonomy" id="249408"/>
    <lineage>
        <taxon>Bacteria</taxon>
        <taxon>Thermotogati</taxon>
        <taxon>Deinococcota</taxon>
        <taxon>Deinococci</taxon>
        <taxon>Deinococcales</taxon>
        <taxon>Deinococcaceae</taxon>
        <taxon>Deinococcus</taxon>
    </lineage>
</organism>
<evidence type="ECO:0000256" key="2">
    <source>
        <dbReference type="ARBA" id="ARBA00023315"/>
    </source>
</evidence>
<dbReference type="STRING" id="249408.BOO71_0012307"/>
<dbReference type="PANTHER" id="PTHR43877">
    <property type="entry name" value="AMINOALKYLPHOSPHONATE N-ACETYLTRANSFERASE-RELATED-RELATED"/>
    <property type="match status" value="1"/>
</dbReference>
<feature type="domain" description="N-acetyltransferase" evidence="3">
    <location>
        <begin position="150"/>
        <end position="298"/>
    </location>
</feature>
<dbReference type="PROSITE" id="PS51186">
    <property type="entry name" value="GNAT"/>
    <property type="match status" value="2"/>
</dbReference>
<dbReference type="InterPro" id="IPR000182">
    <property type="entry name" value="GNAT_dom"/>
</dbReference>
<dbReference type="Pfam" id="PF00583">
    <property type="entry name" value="Acetyltransf_1"/>
    <property type="match status" value="2"/>
</dbReference>
<accession>A0A1U7NTP8</accession>
<evidence type="ECO:0000313" key="4">
    <source>
        <dbReference type="EMBL" id="OLV16281.1"/>
    </source>
</evidence>
<evidence type="ECO:0000256" key="1">
    <source>
        <dbReference type="ARBA" id="ARBA00022679"/>
    </source>
</evidence>
<name>A0A1U7NTP8_9DEIO</name>
<dbReference type="InterPro" id="IPR050832">
    <property type="entry name" value="Bact_Acetyltransf"/>
</dbReference>
<dbReference type="AlphaFoldDB" id="A0A1U7NTP8"/>
<dbReference type="EMBL" id="MSTI01000148">
    <property type="protein sequence ID" value="OLV16281.1"/>
    <property type="molecule type" value="Genomic_DNA"/>
</dbReference>
<dbReference type="PANTHER" id="PTHR43877:SF1">
    <property type="entry name" value="ACETYLTRANSFERASE"/>
    <property type="match status" value="1"/>
</dbReference>
<protein>
    <submittedName>
        <fullName evidence="4">Phosphinothricin acetyltransferase</fullName>
    </submittedName>
</protein>
<keyword evidence="1 4" id="KW-0808">Transferase</keyword>
<comment type="caution">
    <text evidence="4">The sequence shown here is derived from an EMBL/GenBank/DDBJ whole genome shotgun (WGS) entry which is preliminary data.</text>
</comment>
<evidence type="ECO:0000313" key="5">
    <source>
        <dbReference type="Proteomes" id="UP000186607"/>
    </source>
</evidence>
<evidence type="ECO:0000259" key="3">
    <source>
        <dbReference type="PROSITE" id="PS51186"/>
    </source>
</evidence>
<proteinExistence type="predicted"/>